<keyword evidence="3" id="KW-1185">Reference proteome</keyword>
<evidence type="ECO:0000313" key="2">
    <source>
        <dbReference type="EMBL" id="MDR6531538.1"/>
    </source>
</evidence>
<evidence type="ECO:0000256" key="1">
    <source>
        <dbReference type="SAM" id="MobiDB-lite"/>
    </source>
</evidence>
<dbReference type="RefSeq" id="WP_310031526.1">
    <property type="nucleotide sequence ID" value="NZ_JAVDRL010000006.1"/>
</dbReference>
<protein>
    <recommendedName>
        <fullName evidence="4">Glycosyl transferase family 1</fullName>
    </recommendedName>
</protein>
<name>A0ABU1MZM2_9CAUL</name>
<feature type="region of interest" description="Disordered" evidence="1">
    <location>
        <begin position="235"/>
        <end position="260"/>
    </location>
</feature>
<dbReference type="Proteomes" id="UP001262754">
    <property type="component" value="Unassembled WGS sequence"/>
</dbReference>
<sequence length="361" mass="40054">MGSRPTALVLYNWRGQWPMRRWEHQRIFAWKSCFPGSVAFLNIGFPFSPTWITRLDPDLVMIDATALAARYTRIGLGGLRRAMDATPGRARRVAAPLDEFLGLQALRDLLVEARIDLLLTALEPALWDEVYPLDQRPYALRRFLTAYVDDRLMRRTSSDLAERPISVSYRAWETPAWLGEMGRLKREVGLRAQAWAQAGGHRADVAVDGQRRLVGEAWIRLLGASRAVVGVEGGSSLVDPKGDLPTSDPTSGRSAGWTPPSSAIVLAPGAEIRAMSPRHLEAVATRTFQVLVEGDYSGVLEAGVHYQPVRRDLSDIDAALDRSQDPQRAQAMVDRAYEEIVASGRYSWRAVVGDIARQVLA</sequence>
<organism evidence="2 3">
    <name type="scientific">Caulobacter rhizosphaerae</name>
    <dbReference type="NCBI Taxonomy" id="2010972"/>
    <lineage>
        <taxon>Bacteria</taxon>
        <taxon>Pseudomonadati</taxon>
        <taxon>Pseudomonadota</taxon>
        <taxon>Alphaproteobacteria</taxon>
        <taxon>Caulobacterales</taxon>
        <taxon>Caulobacteraceae</taxon>
        <taxon>Caulobacter</taxon>
    </lineage>
</organism>
<dbReference type="EMBL" id="JAVDRL010000006">
    <property type="protein sequence ID" value="MDR6531538.1"/>
    <property type="molecule type" value="Genomic_DNA"/>
</dbReference>
<proteinExistence type="predicted"/>
<gene>
    <name evidence="2" type="ORF">J2800_002285</name>
</gene>
<accession>A0ABU1MZM2</accession>
<evidence type="ECO:0008006" key="4">
    <source>
        <dbReference type="Google" id="ProtNLM"/>
    </source>
</evidence>
<evidence type="ECO:0000313" key="3">
    <source>
        <dbReference type="Proteomes" id="UP001262754"/>
    </source>
</evidence>
<reference evidence="2 3" key="1">
    <citation type="submission" date="2023-07" db="EMBL/GenBank/DDBJ databases">
        <title>Sorghum-associated microbial communities from plants grown in Nebraska, USA.</title>
        <authorList>
            <person name="Schachtman D."/>
        </authorList>
    </citation>
    <scope>NUCLEOTIDE SEQUENCE [LARGE SCALE GENOMIC DNA]</scope>
    <source>
        <strain evidence="2 3">DS2154</strain>
    </source>
</reference>
<comment type="caution">
    <text evidence="2">The sequence shown here is derived from an EMBL/GenBank/DDBJ whole genome shotgun (WGS) entry which is preliminary data.</text>
</comment>